<keyword evidence="1" id="KW-0812">Transmembrane</keyword>
<feature type="transmembrane region" description="Helical" evidence="1">
    <location>
        <begin position="246"/>
        <end position="267"/>
    </location>
</feature>
<evidence type="ECO:0000313" key="2">
    <source>
        <dbReference type="EMBL" id="GJE91424.1"/>
    </source>
</evidence>
<feature type="transmembrane region" description="Helical" evidence="1">
    <location>
        <begin position="326"/>
        <end position="343"/>
    </location>
</feature>
<feature type="transmembrane region" description="Helical" evidence="1">
    <location>
        <begin position="40"/>
        <end position="58"/>
    </location>
</feature>
<keyword evidence="3" id="KW-1185">Reference proteome</keyword>
<proteinExistence type="predicted"/>
<feature type="transmembrane region" description="Helical" evidence="1">
    <location>
        <begin position="208"/>
        <end position="225"/>
    </location>
</feature>
<protein>
    <submittedName>
        <fullName evidence="2">Uncharacterized protein</fullName>
    </submittedName>
</protein>
<keyword evidence="1" id="KW-0472">Membrane</keyword>
<dbReference type="EMBL" id="BPQB01000021">
    <property type="protein sequence ID" value="GJE91424.1"/>
    <property type="molecule type" value="Genomic_DNA"/>
</dbReference>
<reference evidence="2 3" key="1">
    <citation type="submission" date="2021-08" db="EMBL/GenBank/DDBJ databases">
        <title>Draft Genome Sequence of Phanerochaete sordida strain YK-624.</title>
        <authorList>
            <person name="Mori T."/>
            <person name="Dohra H."/>
            <person name="Suzuki T."/>
            <person name="Kawagishi H."/>
            <person name="Hirai H."/>
        </authorList>
    </citation>
    <scope>NUCLEOTIDE SEQUENCE [LARGE SCALE GENOMIC DNA]</scope>
    <source>
        <strain evidence="2 3">YK-624</strain>
    </source>
</reference>
<feature type="transmembrane region" description="Helical" evidence="1">
    <location>
        <begin position="144"/>
        <end position="168"/>
    </location>
</feature>
<keyword evidence="1" id="KW-1133">Transmembrane helix</keyword>
<dbReference type="AlphaFoldDB" id="A0A9P3GBP7"/>
<dbReference type="InterPro" id="IPR021362">
    <property type="entry name" value="DUF2834"/>
</dbReference>
<gene>
    <name evidence="2" type="ORF">PsYK624_075740</name>
</gene>
<feature type="transmembrane region" description="Helical" evidence="1">
    <location>
        <begin position="6"/>
        <end position="28"/>
    </location>
</feature>
<dbReference type="Proteomes" id="UP000703269">
    <property type="component" value="Unassembled WGS sequence"/>
</dbReference>
<name>A0A9P3GBP7_9APHY</name>
<evidence type="ECO:0000313" key="3">
    <source>
        <dbReference type="Proteomes" id="UP000703269"/>
    </source>
</evidence>
<comment type="caution">
    <text evidence="2">The sequence shown here is derived from an EMBL/GenBank/DDBJ whole genome shotgun (WGS) entry which is preliminary data.</text>
</comment>
<feature type="transmembrane region" description="Helical" evidence="1">
    <location>
        <begin position="180"/>
        <end position="202"/>
    </location>
</feature>
<feature type="transmembrane region" description="Helical" evidence="1">
    <location>
        <begin position="297"/>
        <end position="314"/>
    </location>
</feature>
<sequence length="348" mass="37917">MNSPPQLAALASLASFFVVVGWLTLKILRSIPGSRQKEGAEIFLVLSGLSFVVTWFYMSKFIAWSFMDYEATVALVGTTSEKEFFHTRVADWLLNTSLFEQAWKNICFGSAWSWWWNQQLCLYTAGAWTVFLTVEGNRYNIKHLWAYMLLGQMLTISVGANLFFYAVARAQRAGTAPPPARVPLLLAATVPLSMAIVFCTPWTGDATFGPALTLMHVLLFAPLVVRPAAAADKHEAAADAGVNAHAFFRLAMYMTLAMHAHATYTAYTSTAPDQRALAGLARAALDALYSHPAQTSVGWDGICVTLSCAVWAVYSGGYVGRALKRGARFVVGTLVGSVSFAVLDGELE</sequence>
<evidence type="ECO:0000256" key="1">
    <source>
        <dbReference type="SAM" id="Phobius"/>
    </source>
</evidence>
<accession>A0A9P3GBP7</accession>
<dbReference type="Pfam" id="PF11196">
    <property type="entry name" value="DUF2834"/>
    <property type="match status" value="1"/>
</dbReference>
<dbReference type="OrthoDB" id="2126185at2759"/>
<organism evidence="2 3">
    <name type="scientific">Phanerochaete sordida</name>
    <dbReference type="NCBI Taxonomy" id="48140"/>
    <lineage>
        <taxon>Eukaryota</taxon>
        <taxon>Fungi</taxon>
        <taxon>Dikarya</taxon>
        <taxon>Basidiomycota</taxon>
        <taxon>Agaricomycotina</taxon>
        <taxon>Agaricomycetes</taxon>
        <taxon>Polyporales</taxon>
        <taxon>Phanerochaetaceae</taxon>
        <taxon>Phanerochaete</taxon>
    </lineage>
</organism>